<keyword evidence="2" id="KW-0808">Transferase</keyword>
<dbReference type="InterPro" id="IPR000182">
    <property type="entry name" value="GNAT_dom"/>
</dbReference>
<proteinExistence type="predicted"/>
<reference evidence="2 3" key="1">
    <citation type="journal article" date="2017" name="Int. J. Syst. Evol. Microbiol.">
        <title>Marinicauda algicola sp. nov., isolated from a marine red alga Rhodosorus marinus.</title>
        <authorList>
            <person name="Jeong S.E."/>
            <person name="Jeon S.H."/>
            <person name="Chun B.H."/>
            <person name="Kim D.W."/>
            <person name="Jeon C.O."/>
        </authorList>
    </citation>
    <scope>NUCLEOTIDE SEQUENCE [LARGE SCALE GENOMIC DNA]</scope>
    <source>
        <strain evidence="2 3">JCM 31718</strain>
    </source>
</reference>
<dbReference type="InterPro" id="IPR053144">
    <property type="entry name" value="Acetyltransferase_Butenolide"/>
</dbReference>
<feature type="domain" description="N-acetyltransferase" evidence="1">
    <location>
        <begin position="11"/>
        <end position="143"/>
    </location>
</feature>
<evidence type="ECO:0000313" key="2">
    <source>
        <dbReference type="EMBL" id="TGY90227.1"/>
    </source>
</evidence>
<gene>
    <name evidence="2" type="ORF">E5163_03640</name>
</gene>
<dbReference type="SUPFAM" id="SSF55729">
    <property type="entry name" value="Acyl-CoA N-acyltransferases (Nat)"/>
    <property type="match status" value="1"/>
</dbReference>
<sequence length="143" mass="15457">MERKAVRIPGIVLTDDSPPPASFSAFRAACGWGEISPELARQALERSLLACTAKDSDAEIVGFGRIVGDGLYLYMQDMIVSPAWRGRGIGDAIAKRLIERAEAGFPGARIMLMCAQGAEAFYERHGFTARPAPGFGPGMQRLR</sequence>
<evidence type="ECO:0000313" key="3">
    <source>
        <dbReference type="Proteomes" id="UP000308054"/>
    </source>
</evidence>
<organism evidence="2 3">
    <name type="scientific">Marinicauda algicola</name>
    <dbReference type="NCBI Taxonomy" id="2029849"/>
    <lineage>
        <taxon>Bacteria</taxon>
        <taxon>Pseudomonadati</taxon>
        <taxon>Pseudomonadota</taxon>
        <taxon>Alphaproteobacteria</taxon>
        <taxon>Maricaulales</taxon>
        <taxon>Maricaulaceae</taxon>
        <taxon>Marinicauda</taxon>
    </lineage>
</organism>
<dbReference type="CDD" id="cd04301">
    <property type="entry name" value="NAT_SF"/>
    <property type="match status" value="1"/>
</dbReference>
<dbReference type="PROSITE" id="PS51186">
    <property type="entry name" value="GNAT"/>
    <property type="match status" value="1"/>
</dbReference>
<dbReference type="Proteomes" id="UP000308054">
    <property type="component" value="Unassembled WGS sequence"/>
</dbReference>
<evidence type="ECO:0000259" key="1">
    <source>
        <dbReference type="PROSITE" id="PS51186"/>
    </source>
</evidence>
<protein>
    <submittedName>
        <fullName evidence="2">N-acetyltransferase</fullName>
    </submittedName>
</protein>
<dbReference type="InterPro" id="IPR016181">
    <property type="entry name" value="Acyl_CoA_acyltransferase"/>
</dbReference>
<dbReference type="EMBL" id="SRXW01000001">
    <property type="protein sequence ID" value="TGY90227.1"/>
    <property type="molecule type" value="Genomic_DNA"/>
</dbReference>
<dbReference type="AlphaFoldDB" id="A0A4S2H3M9"/>
<comment type="caution">
    <text evidence="2">The sequence shown here is derived from an EMBL/GenBank/DDBJ whole genome shotgun (WGS) entry which is preliminary data.</text>
</comment>
<dbReference type="Pfam" id="PF13508">
    <property type="entry name" value="Acetyltransf_7"/>
    <property type="match status" value="1"/>
</dbReference>
<accession>A0A4S2H3M9</accession>
<name>A0A4S2H3M9_9PROT</name>
<dbReference type="PANTHER" id="PTHR43233:SF1">
    <property type="entry name" value="FAMILY N-ACETYLTRANSFERASE, PUTATIVE (AFU_ORTHOLOGUE AFUA_6G03350)-RELATED"/>
    <property type="match status" value="1"/>
</dbReference>
<keyword evidence="3" id="KW-1185">Reference proteome</keyword>
<dbReference type="PANTHER" id="PTHR43233">
    <property type="entry name" value="FAMILY N-ACETYLTRANSFERASE, PUTATIVE (AFU_ORTHOLOGUE AFUA_6G03350)-RELATED"/>
    <property type="match status" value="1"/>
</dbReference>
<dbReference type="GO" id="GO:0016747">
    <property type="term" value="F:acyltransferase activity, transferring groups other than amino-acyl groups"/>
    <property type="evidence" value="ECO:0007669"/>
    <property type="project" value="InterPro"/>
</dbReference>
<dbReference type="Gene3D" id="3.40.630.30">
    <property type="match status" value="1"/>
</dbReference>